<evidence type="ECO:0000259" key="11">
    <source>
        <dbReference type="PROSITE" id="PS50011"/>
    </source>
</evidence>
<keyword evidence="10" id="KW-0472">Membrane</keyword>
<dbReference type="InterPro" id="IPR013783">
    <property type="entry name" value="Ig-like_fold"/>
</dbReference>
<gene>
    <name evidence="13" type="ORF">GCM10023322_39780</name>
</gene>
<keyword evidence="7" id="KW-0378">Hydrolase</keyword>
<organism evidence="13 14">
    <name type="scientific">Rugosimonospora acidiphila</name>
    <dbReference type="NCBI Taxonomy" id="556531"/>
    <lineage>
        <taxon>Bacteria</taxon>
        <taxon>Bacillati</taxon>
        <taxon>Actinomycetota</taxon>
        <taxon>Actinomycetes</taxon>
        <taxon>Micromonosporales</taxon>
        <taxon>Micromonosporaceae</taxon>
        <taxon>Rugosimonospora</taxon>
    </lineage>
</organism>
<feature type="compositionally biased region" description="Basic and acidic residues" evidence="9">
    <location>
        <begin position="499"/>
        <end position="512"/>
    </location>
</feature>
<dbReference type="InterPro" id="IPR003961">
    <property type="entry name" value="FN3_dom"/>
</dbReference>
<feature type="transmembrane region" description="Helical" evidence="10">
    <location>
        <begin position="701"/>
        <end position="724"/>
    </location>
</feature>
<evidence type="ECO:0000256" key="3">
    <source>
        <dbReference type="ARBA" id="ARBA00022679"/>
    </source>
</evidence>
<dbReference type="PANTHER" id="PTHR43289:SF6">
    <property type="entry name" value="SERINE_THREONINE-PROTEIN KINASE NEKL-3"/>
    <property type="match status" value="1"/>
</dbReference>
<keyword evidence="4" id="KW-0547">Nucleotide-binding</keyword>
<dbReference type="SUPFAM" id="SSF56112">
    <property type="entry name" value="Protein kinase-like (PK-like)"/>
    <property type="match status" value="1"/>
</dbReference>
<dbReference type="EMBL" id="BAABJQ010000011">
    <property type="protein sequence ID" value="GAA5188641.1"/>
    <property type="molecule type" value="Genomic_DNA"/>
</dbReference>
<feature type="domain" description="Protein kinase" evidence="11">
    <location>
        <begin position="13"/>
        <end position="274"/>
    </location>
</feature>
<keyword evidence="10" id="KW-0812">Transmembrane</keyword>
<keyword evidence="2" id="KW-0723">Serine/threonine-protein kinase</keyword>
<feature type="compositionally biased region" description="Pro residues" evidence="9">
    <location>
        <begin position="591"/>
        <end position="602"/>
    </location>
</feature>
<dbReference type="InterPro" id="IPR036116">
    <property type="entry name" value="FN3_sf"/>
</dbReference>
<keyword evidence="7" id="KW-0326">Glycosidase</keyword>
<dbReference type="InterPro" id="IPR000719">
    <property type="entry name" value="Prot_kinase_dom"/>
</dbReference>
<keyword evidence="14" id="KW-1185">Reference proteome</keyword>
<keyword evidence="8" id="KW-0624">Polysaccharide degradation</keyword>
<evidence type="ECO:0000256" key="6">
    <source>
        <dbReference type="ARBA" id="ARBA00022840"/>
    </source>
</evidence>
<feature type="region of interest" description="Disordered" evidence="9">
    <location>
        <begin position="743"/>
        <end position="785"/>
    </location>
</feature>
<evidence type="ECO:0000256" key="8">
    <source>
        <dbReference type="ARBA" id="ARBA00023326"/>
    </source>
</evidence>
<evidence type="ECO:0000256" key="4">
    <source>
        <dbReference type="ARBA" id="ARBA00022741"/>
    </source>
</evidence>
<evidence type="ECO:0000256" key="10">
    <source>
        <dbReference type="SAM" id="Phobius"/>
    </source>
</evidence>
<dbReference type="Pfam" id="PF00069">
    <property type="entry name" value="Pkinase"/>
    <property type="match status" value="1"/>
</dbReference>
<proteinExistence type="predicted"/>
<feature type="compositionally biased region" description="Low complexity" evidence="9">
    <location>
        <begin position="534"/>
        <end position="550"/>
    </location>
</feature>
<dbReference type="SUPFAM" id="SSF49265">
    <property type="entry name" value="Fibronectin type III"/>
    <property type="match status" value="1"/>
</dbReference>
<comment type="caution">
    <text evidence="13">The sequence shown here is derived from an EMBL/GenBank/DDBJ whole genome shotgun (WGS) entry which is preliminary data.</text>
</comment>
<keyword evidence="5" id="KW-0418">Kinase</keyword>
<accession>A0ABP9RX40</accession>
<evidence type="ECO:0000256" key="5">
    <source>
        <dbReference type="ARBA" id="ARBA00022777"/>
    </source>
</evidence>
<dbReference type="Gene3D" id="1.10.510.10">
    <property type="entry name" value="Transferase(Phosphotransferase) domain 1"/>
    <property type="match status" value="1"/>
</dbReference>
<feature type="compositionally biased region" description="Low complexity" evidence="9">
    <location>
        <begin position="398"/>
        <end position="413"/>
    </location>
</feature>
<feature type="compositionally biased region" description="Low complexity" evidence="9">
    <location>
        <begin position="747"/>
        <end position="759"/>
    </location>
</feature>
<dbReference type="CDD" id="cd00063">
    <property type="entry name" value="FN3"/>
    <property type="match status" value="1"/>
</dbReference>
<sequence length="873" mass="91436">MSIEPLVPDLPGYGDVTLISTGSSSLVFRAVQTRLSRTVAIKVLLVDGDSALQAMYQRELETTVLLSSQPHIVGIIDTGTTSAGNPYIVMEYCPGGSYAQILRQRGPLPVDEVVDVGMKVAEALQAAHDVGVLHRDVKPSNILRSAFGPSLADFGIARAPHMLSSTMSVNRMTPHHASPEAMRKDDQTAASDLYSLASTMWQLLTGQPPFVDAKRTDLDSLRQRVLNEPARPVPRPDVPSWLQHELLTALAKDPAARHPSAAAFAEALRFHAYNTPTGAPASAPPAMPAGPVGAPMSGVPQQYAQQYPPQQYAQQYPLQGYGQQYPLQGYPSQPYSPLVHPQQEYPQQEYPQQAPAVPQPPAPPQAYQPQPPAYQPPPQAPVQPQAYPPQPPVVPHLPAAMASAPPAAPTSAPRDAFRWPSAAPTRRDEPVVEQAAPVLDPAAKEAAGASTILWHDSPAAESSAGTFGEPAADGAEPDPQPAGPDHEEDANPPAEEPDDGRMSLDDLLRPIDEEPDEPGPHDLPPAEVSNGAALTRPTELRPTLTPPHETQAPVSAPPTPSYPVGPVSSPPGQLGWPGEGGYSYPSGQPMSGPPMSGPPMSGPPMSGMPMSGPPMSVPPLSGPPISGDPFAPRPMSGSPMSNGPMMGGPMSGAPSSGGPYDQIPRDRFGNPAPPSRPGLEFRKVPVKPGRPRSRDSERPRIPLVAIGAFVGLIVFVVIGIKFAAGGDSSKPNSANVAGVSPQATAVNSPAGKPSAAKPPAGKPPAAKPPTGKPNPTVTANLTHEGAPTDVKLTDKHTSITLTWTDPAHGTVQFYVLGAPAPNVPALVGSVPAGTTTYTQDGVNTSVDYCYTVAAIYSASDYAISPQVCTNRRK</sequence>
<dbReference type="CDD" id="cd14014">
    <property type="entry name" value="STKc_PknB_like"/>
    <property type="match status" value="1"/>
</dbReference>
<dbReference type="Proteomes" id="UP001501570">
    <property type="component" value="Unassembled WGS sequence"/>
</dbReference>
<dbReference type="SMART" id="SM00060">
    <property type="entry name" value="FN3"/>
    <property type="match status" value="1"/>
</dbReference>
<feature type="region of interest" description="Disordered" evidence="9">
    <location>
        <begin position="347"/>
        <end position="432"/>
    </location>
</feature>
<feature type="compositionally biased region" description="Pro residues" evidence="9">
    <location>
        <begin position="357"/>
        <end position="395"/>
    </location>
</feature>
<evidence type="ECO:0000256" key="2">
    <source>
        <dbReference type="ARBA" id="ARBA00022527"/>
    </source>
</evidence>
<protein>
    <recommendedName>
        <fullName evidence="1">non-specific serine/threonine protein kinase</fullName>
        <ecNumber evidence="1">2.7.11.1</ecNumber>
    </recommendedName>
</protein>
<dbReference type="SMART" id="SM00220">
    <property type="entry name" value="S_TKc"/>
    <property type="match status" value="1"/>
</dbReference>
<dbReference type="RefSeq" id="WP_345631576.1">
    <property type="nucleotide sequence ID" value="NZ_BAABJQ010000011.1"/>
</dbReference>
<feature type="compositionally biased region" description="Acidic residues" evidence="9">
    <location>
        <begin position="486"/>
        <end position="498"/>
    </location>
</feature>
<feature type="compositionally biased region" description="Pro residues" evidence="9">
    <location>
        <begin position="760"/>
        <end position="772"/>
    </location>
</feature>
<keyword evidence="8" id="KW-0119">Carbohydrate metabolism</keyword>
<keyword evidence="6" id="KW-0067">ATP-binding</keyword>
<dbReference type="PROSITE" id="PS50011">
    <property type="entry name" value="PROTEIN_KINASE_DOM"/>
    <property type="match status" value="1"/>
</dbReference>
<feature type="compositionally biased region" description="Low complexity" evidence="9">
    <location>
        <begin position="634"/>
        <end position="644"/>
    </location>
</feature>
<feature type="region of interest" description="Disordered" evidence="9">
    <location>
        <begin position="459"/>
        <end position="697"/>
    </location>
</feature>
<evidence type="ECO:0000313" key="14">
    <source>
        <dbReference type="Proteomes" id="UP001501570"/>
    </source>
</evidence>
<dbReference type="Gene3D" id="2.60.40.10">
    <property type="entry name" value="Immunoglobulins"/>
    <property type="match status" value="1"/>
</dbReference>
<dbReference type="PROSITE" id="PS50853">
    <property type="entry name" value="FN3"/>
    <property type="match status" value="1"/>
</dbReference>
<evidence type="ECO:0000259" key="12">
    <source>
        <dbReference type="PROSITE" id="PS50853"/>
    </source>
</evidence>
<keyword evidence="10" id="KW-1133">Transmembrane helix</keyword>
<reference evidence="14" key="1">
    <citation type="journal article" date="2019" name="Int. J. Syst. Evol. Microbiol.">
        <title>The Global Catalogue of Microorganisms (GCM) 10K type strain sequencing project: providing services to taxonomists for standard genome sequencing and annotation.</title>
        <authorList>
            <consortium name="The Broad Institute Genomics Platform"/>
            <consortium name="The Broad Institute Genome Sequencing Center for Infectious Disease"/>
            <person name="Wu L."/>
            <person name="Ma J."/>
        </authorList>
    </citation>
    <scope>NUCLEOTIDE SEQUENCE [LARGE SCALE GENOMIC DNA]</scope>
    <source>
        <strain evidence="14">JCM 18304</strain>
    </source>
</reference>
<dbReference type="PRINTS" id="PR01217">
    <property type="entry name" value="PRICHEXTENSN"/>
</dbReference>
<feature type="compositionally biased region" description="Low complexity" evidence="9">
    <location>
        <begin position="347"/>
        <end position="356"/>
    </location>
</feature>
<evidence type="ECO:0000256" key="9">
    <source>
        <dbReference type="SAM" id="MobiDB-lite"/>
    </source>
</evidence>
<dbReference type="InterPro" id="IPR011009">
    <property type="entry name" value="Kinase-like_dom_sf"/>
</dbReference>
<dbReference type="EC" id="2.7.11.1" evidence="1"/>
<dbReference type="Gene3D" id="3.30.200.20">
    <property type="entry name" value="Phosphorylase Kinase, domain 1"/>
    <property type="match status" value="1"/>
</dbReference>
<name>A0ABP9RX40_9ACTN</name>
<evidence type="ECO:0000313" key="13">
    <source>
        <dbReference type="EMBL" id="GAA5188641.1"/>
    </source>
</evidence>
<evidence type="ECO:0000256" key="7">
    <source>
        <dbReference type="ARBA" id="ARBA00023295"/>
    </source>
</evidence>
<evidence type="ECO:0000256" key="1">
    <source>
        <dbReference type="ARBA" id="ARBA00012513"/>
    </source>
</evidence>
<dbReference type="PANTHER" id="PTHR43289">
    <property type="entry name" value="MITOGEN-ACTIVATED PROTEIN KINASE KINASE KINASE 20-RELATED"/>
    <property type="match status" value="1"/>
</dbReference>
<feature type="domain" description="Fibronectin type-III" evidence="12">
    <location>
        <begin position="786"/>
        <end position="873"/>
    </location>
</feature>
<keyword evidence="3" id="KW-0808">Transferase</keyword>
<feature type="compositionally biased region" description="Pro residues" evidence="9">
    <location>
        <begin position="611"/>
        <end position="622"/>
    </location>
</feature>